<accession>A0ABM1U875</accession>
<proteinExistence type="predicted"/>
<gene>
    <name evidence="3" type="primary">LOC113456657</name>
</gene>
<dbReference type="GeneID" id="113456657"/>
<keyword evidence="2" id="KW-1185">Reference proteome</keyword>
<feature type="transmembrane region" description="Helical" evidence="1">
    <location>
        <begin position="83"/>
        <end position="104"/>
    </location>
</feature>
<sequence>MPFISLPLNPSLSLPLPIPPSLSPSPSLLSQVSSESSGGTFVYQGSVKGRGFGQFGFQRLDLRLLESDPESIGRHFASNSSSVAAAILVPFIALIIAGFVLYLYKHRRRPKVPFNGYAGHENTNVRATFENPMYDRNIQPTDIMSNEAEFTVSTVCTAV</sequence>
<reference evidence="3" key="1">
    <citation type="submission" date="2025-08" db="UniProtKB">
        <authorList>
            <consortium name="RefSeq"/>
        </authorList>
    </citation>
    <scope>IDENTIFICATION</scope>
</reference>
<keyword evidence="1" id="KW-0812">Transmembrane</keyword>
<dbReference type="Proteomes" id="UP000694915">
    <property type="component" value="Chromosome 10"/>
</dbReference>
<evidence type="ECO:0000256" key="1">
    <source>
        <dbReference type="SAM" id="Phobius"/>
    </source>
</evidence>
<keyword evidence="1" id="KW-0472">Membrane</keyword>
<organism evidence="2 3">
    <name type="scientific">Microtus ochrogaster</name>
    <name type="common">Prairie vole</name>
    <dbReference type="NCBI Taxonomy" id="79684"/>
    <lineage>
        <taxon>Eukaryota</taxon>
        <taxon>Metazoa</taxon>
        <taxon>Chordata</taxon>
        <taxon>Craniata</taxon>
        <taxon>Vertebrata</taxon>
        <taxon>Euteleostomi</taxon>
        <taxon>Mammalia</taxon>
        <taxon>Eutheria</taxon>
        <taxon>Euarchontoglires</taxon>
        <taxon>Glires</taxon>
        <taxon>Rodentia</taxon>
        <taxon>Myomorpha</taxon>
        <taxon>Muroidea</taxon>
        <taxon>Cricetidae</taxon>
        <taxon>Arvicolinae</taxon>
        <taxon>Microtus</taxon>
    </lineage>
</organism>
<keyword evidence="1" id="KW-1133">Transmembrane helix</keyword>
<evidence type="ECO:0000313" key="3">
    <source>
        <dbReference type="RefSeq" id="XP_026638187.1"/>
    </source>
</evidence>
<name>A0ABM1U875_MICOH</name>
<evidence type="ECO:0000313" key="2">
    <source>
        <dbReference type="Proteomes" id="UP000694915"/>
    </source>
</evidence>
<protein>
    <submittedName>
        <fullName evidence="3">CUB and sushi domain-containing protein 2-like</fullName>
    </submittedName>
</protein>
<dbReference type="RefSeq" id="XP_026638187.1">
    <property type="nucleotide sequence ID" value="XM_026782386.1"/>
</dbReference>